<proteinExistence type="predicted"/>
<keyword evidence="1" id="KW-1133">Transmembrane helix</keyword>
<name>A0ABV0CZC0_9SPHN</name>
<sequence length="151" mass="16680">MLIKKQVQLGSRIIMVLIALAVAMTVVTIALVRFGGPMTQENTLQDALLADILPPPAYSVEPYLLTTLMASNPARGSRYLERLEVTRSEFRERKQFWADSDLPAELTDQVAATMASADAFWEIVDNRFLPAFEAGDQAAIRAIQQGELARA</sequence>
<dbReference type="Proteomes" id="UP001484535">
    <property type="component" value="Unassembled WGS sequence"/>
</dbReference>
<reference evidence="2 3" key="1">
    <citation type="submission" date="2024-05" db="EMBL/GenBank/DDBJ databases">
        <authorList>
            <person name="Park S."/>
        </authorList>
    </citation>
    <scope>NUCLEOTIDE SEQUENCE [LARGE SCALE GENOMIC DNA]</scope>
    <source>
        <strain evidence="2 3">DGU5</strain>
    </source>
</reference>
<accession>A0ABV0CZC0</accession>
<feature type="transmembrane region" description="Helical" evidence="1">
    <location>
        <begin position="12"/>
        <end position="32"/>
    </location>
</feature>
<keyword evidence="1" id="KW-0472">Membrane</keyword>
<dbReference type="EMBL" id="JBDLBR010000004">
    <property type="protein sequence ID" value="MEN7537956.1"/>
    <property type="molecule type" value="Genomic_DNA"/>
</dbReference>
<comment type="caution">
    <text evidence="2">The sequence shown here is derived from an EMBL/GenBank/DDBJ whole genome shotgun (WGS) entry which is preliminary data.</text>
</comment>
<organism evidence="2 3">
    <name type="scientific">Aurantiacibacter flavus</name>
    <dbReference type="NCBI Taxonomy" id="3145232"/>
    <lineage>
        <taxon>Bacteria</taxon>
        <taxon>Pseudomonadati</taxon>
        <taxon>Pseudomonadota</taxon>
        <taxon>Alphaproteobacteria</taxon>
        <taxon>Sphingomonadales</taxon>
        <taxon>Erythrobacteraceae</taxon>
        <taxon>Aurantiacibacter</taxon>
    </lineage>
</organism>
<keyword evidence="3" id="KW-1185">Reference proteome</keyword>
<protein>
    <submittedName>
        <fullName evidence="2">Uncharacterized protein</fullName>
    </submittedName>
</protein>
<gene>
    <name evidence="2" type="ORF">ABDJ38_12310</name>
</gene>
<evidence type="ECO:0000313" key="3">
    <source>
        <dbReference type="Proteomes" id="UP001484535"/>
    </source>
</evidence>
<dbReference type="RefSeq" id="WP_346785412.1">
    <property type="nucleotide sequence ID" value="NZ_JBDLBR010000004.1"/>
</dbReference>
<keyword evidence="1" id="KW-0812">Transmembrane</keyword>
<evidence type="ECO:0000256" key="1">
    <source>
        <dbReference type="SAM" id="Phobius"/>
    </source>
</evidence>
<evidence type="ECO:0000313" key="2">
    <source>
        <dbReference type="EMBL" id="MEN7537956.1"/>
    </source>
</evidence>